<dbReference type="PRINTS" id="PR00037">
    <property type="entry name" value="HTHLACR"/>
</dbReference>
<dbReference type="InterPro" id="IPR018356">
    <property type="entry name" value="Tscrpt_reg_HTH_DeoR_CS"/>
</dbReference>
<dbReference type="PANTHER" id="PTHR30363">
    <property type="entry name" value="HTH-TYPE TRANSCRIPTIONAL REGULATOR SRLR-RELATED"/>
    <property type="match status" value="1"/>
</dbReference>
<dbReference type="Gene3D" id="1.10.10.10">
    <property type="entry name" value="Winged helix-like DNA-binding domain superfamily/Winged helix DNA-binding domain"/>
    <property type="match status" value="1"/>
</dbReference>
<keyword evidence="3" id="KW-0804">Transcription</keyword>
<dbReference type="PANTHER" id="PTHR30363:SF51">
    <property type="entry name" value="HTH-TYPE TRANSCRIPTIONAL REPRESSOR GLCR"/>
    <property type="match status" value="1"/>
</dbReference>
<proteinExistence type="predicted"/>
<keyword evidence="2 5" id="KW-0238">DNA-binding</keyword>
<dbReference type="InterPro" id="IPR037171">
    <property type="entry name" value="NagB/RpiA_transferase-like"/>
</dbReference>
<dbReference type="SMART" id="SM00420">
    <property type="entry name" value="HTH_DEOR"/>
    <property type="match status" value="1"/>
</dbReference>
<evidence type="ECO:0000256" key="1">
    <source>
        <dbReference type="ARBA" id="ARBA00023015"/>
    </source>
</evidence>
<dbReference type="InterPro" id="IPR001034">
    <property type="entry name" value="DeoR_HTH"/>
</dbReference>
<feature type="domain" description="HTH deoR-type" evidence="4">
    <location>
        <begin position="3"/>
        <end position="58"/>
    </location>
</feature>
<dbReference type="InterPro" id="IPR014036">
    <property type="entry name" value="DeoR-like_C"/>
</dbReference>
<evidence type="ECO:0000256" key="3">
    <source>
        <dbReference type="ARBA" id="ARBA00023163"/>
    </source>
</evidence>
<dbReference type="InterPro" id="IPR036388">
    <property type="entry name" value="WH-like_DNA-bd_sf"/>
</dbReference>
<protein>
    <submittedName>
        <fullName evidence="5">DeoR/GlpR family DNA-binding transcription regulator</fullName>
    </submittedName>
</protein>
<evidence type="ECO:0000313" key="5">
    <source>
        <dbReference type="EMBL" id="MCU6794286.1"/>
    </source>
</evidence>
<name>A0ABT2UJI0_9BACL</name>
<dbReference type="SMART" id="SM01134">
    <property type="entry name" value="DeoRC"/>
    <property type="match status" value="1"/>
</dbReference>
<dbReference type="PROSITE" id="PS51000">
    <property type="entry name" value="HTH_DEOR_2"/>
    <property type="match status" value="1"/>
</dbReference>
<dbReference type="SUPFAM" id="SSF100950">
    <property type="entry name" value="NagB/RpiA/CoA transferase-like"/>
    <property type="match status" value="1"/>
</dbReference>
<keyword evidence="6" id="KW-1185">Reference proteome</keyword>
<sequence>MNQEERLISILNYLELHKTINIKQICEKFNVSRDTARRDIVNLTNQNLVTRTYGGIAIPSFHKQIEDYQERLQIEPFSKNLLGKAAANMINDSDLVYLDISTMVNFIPQYLESKEVTVVTNSIDCVYELVQSDKATIHILGGIVNKSSRHVSGYSAIEKLSDFNFNKVFIGTAGITEDGIYYGFEEDIYFKRELIKNANHVILLADYTKFNKHHKYKGLPYSSIHTIITDKTLPDNLNKVISKNGIEIKVVNKE</sequence>
<dbReference type="GO" id="GO:0003677">
    <property type="term" value="F:DNA binding"/>
    <property type="evidence" value="ECO:0007669"/>
    <property type="project" value="UniProtKB-KW"/>
</dbReference>
<accession>A0ABT2UJI0</accession>
<dbReference type="Pfam" id="PF00455">
    <property type="entry name" value="DeoRC"/>
    <property type="match status" value="1"/>
</dbReference>
<dbReference type="InterPro" id="IPR036390">
    <property type="entry name" value="WH_DNA-bd_sf"/>
</dbReference>
<organism evidence="5 6">
    <name type="scientific">Paenibacillus baimaensis</name>
    <dbReference type="NCBI Taxonomy" id="2982185"/>
    <lineage>
        <taxon>Bacteria</taxon>
        <taxon>Bacillati</taxon>
        <taxon>Bacillota</taxon>
        <taxon>Bacilli</taxon>
        <taxon>Bacillales</taxon>
        <taxon>Paenibacillaceae</taxon>
        <taxon>Paenibacillus</taxon>
    </lineage>
</organism>
<dbReference type="SUPFAM" id="SSF46785">
    <property type="entry name" value="Winged helix' DNA-binding domain"/>
    <property type="match status" value="1"/>
</dbReference>
<evidence type="ECO:0000256" key="2">
    <source>
        <dbReference type="ARBA" id="ARBA00023125"/>
    </source>
</evidence>
<evidence type="ECO:0000259" key="4">
    <source>
        <dbReference type="PROSITE" id="PS51000"/>
    </source>
</evidence>
<dbReference type="EMBL" id="JAOQIO010000084">
    <property type="protein sequence ID" value="MCU6794286.1"/>
    <property type="molecule type" value="Genomic_DNA"/>
</dbReference>
<reference evidence="5 6" key="1">
    <citation type="submission" date="2022-09" db="EMBL/GenBank/DDBJ databases">
        <authorList>
            <person name="Han X.L."/>
            <person name="Wang Q."/>
            <person name="Lu T."/>
        </authorList>
    </citation>
    <scope>NUCLEOTIDE SEQUENCE [LARGE SCALE GENOMIC DNA]</scope>
    <source>
        <strain evidence="5 6">WQ 127069</strain>
    </source>
</reference>
<dbReference type="InterPro" id="IPR050313">
    <property type="entry name" value="Carb_Metab_HTH_regulators"/>
</dbReference>
<dbReference type="Proteomes" id="UP001652445">
    <property type="component" value="Unassembled WGS sequence"/>
</dbReference>
<dbReference type="PROSITE" id="PS00894">
    <property type="entry name" value="HTH_DEOR_1"/>
    <property type="match status" value="1"/>
</dbReference>
<dbReference type="RefSeq" id="WP_262685459.1">
    <property type="nucleotide sequence ID" value="NZ_JAOQIO010000084.1"/>
</dbReference>
<keyword evidence="1" id="KW-0805">Transcription regulation</keyword>
<gene>
    <name evidence="5" type="ORF">OB236_19460</name>
</gene>
<dbReference type="Pfam" id="PF08220">
    <property type="entry name" value="HTH_DeoR"/>
    <property type="match status" value="1"/>
</dbReference>
<comment type="caution">
    <text evidence="5">The sequence shown here is derived from an EMBL/GenBank/DDBJ whole genome shotgun (WGS) entry which is preliminary data.</text>
</comment>
<evidence type="ECO:0000313" key="6">
    <source>
        <dbReference type="Proteomes" id="UP001652445"/>
    </source>
</evidence>